<keyword evidence="4 12" id="KW-0548">Nucleotidyltransferase</keyword>
<dbReference type="PANTHER" id="PTHR30313">
    <property type="entry name" value="DNA PRIMASE"/>
    <property type="match status" value="1"/>
</dbReference>
<dbReference type="STRING" id="1797579.A2996_03395"/>
<dbReference type="EC" id="2.7.7.101" evidence="12"/>
<reference evidence="16 17" key="1">
    <citation type="journal article" date="2016" name="Nat. Commun.">
        <title>Thousands of microbial genomes shed light on interconnected biogeochemical processes in an aquifer system.</title>
        <authorList>
            <person name="Anantharaman K."/>
            <person name="Brown C.T."/>
            <person name="Hug L.A."/>
            <person name="Sharon I."/>
            <person name="Castelle C.J."/>
            <person name="Probst A.J."/>
            <person name="Thomas B.C."/>
            <person name="Singh A."/>
            <person name="Wilkins M.J."/>
            <person name="Karaoz U."/>
            <person name="Brodie E.L."/>
            <person name="Williams K.H."/>
            <person name="Hubbard S.S."/>
            <person name="Banfield J.F."/>
        </authorList>
    </citation>
    <scope>NUCLEOTIDE SEQUENCE [LARGE SCALE GENOMIC DNA]</scope>
</reference>
<evidence type="ECO:0000256" key="5">
    <source>
        <dbReference type="ARBA" id="ARBA00022705"/>
    </source>
</evidence>
<dbReference type="InterPro" id="IPR013264">
    <property type="entry name" value="DNAG_N"/>
</dbReference>
<dbReference type="InterPro" id="IPR037068">
    <property type="entry name" value="DNA_primase_core_N_sf"/>
</dbReference>
<accession>A0A1F5EQ28</accession>
<dbReference type="CDD" id="cd03364">
    <property type="entry name" value="TOPRIM_DnaG_primases"/>
    <property type="match status" value="1"/>
</dbReference>
<dbReference type="SMART" id="SM00400">
    <property type="entry name" value="ZnF_CHCC"/>
    <property type="match status" value="1"/>
</dbReference>
<evidence type="ECO:0000256" key="11">
    <source>
        <dbReference type="ARBA" id="ARBA00023163"/>
    </source>
</evidence>
<dbReference type="Pfam" id="PF13155">
    <property type="entry name" value="Toprim_2"/>
    <property type="match status" value="1"/>
</dbReference>
<keyword evidence="9" id="KW-0460">Magnesium</keyword>
<dbReference type="InterPro" id="IPR050219">
    <property type="entry name" value="DnaG_primase"/>
</dbReference>
<comment type="cofactor">
    <cofactor evidence="12 13 14">
        <name>Zn(2+)</name>
        <dbReference type="ChEBI" id="CHEBI:29105"/>
    </cofactor>
    <text evidence="12 13 14">Binds 1 zinc ion per monomer.</text>
</comment>
<dbReference type="InterPro" id="IPR002694">
    <property type="entry name" value="Znf_CHC2"/>
</dbReference>
<dbReference type="Gene3D" id="3.90.980.10">
    <property type="entry name" value="DNA primase, catalytic core, N-terminal domain"/>
    <property type="match status" value="1"/>
</dbReference>
<dbReference type="EMBL" id="MFAB01000001">
    <property type="protein sequence ID" value="OGD69485.1"/>
    <property type="molecule type" value="Genomic_DNA"/>
</dbReference>
<comment type="catalytic activity">
    <reaction evidence="12">
        <text>ssDNA + n NTP = ssDNA/pppN(pN)n-1 hybrid + (n-1) diphosphate.</text>
        <dbReference type="EC" id="2.7.7.101"/>
    </reaction>
</comment>
<evidence type="ECO:0000256" key="2">
    <source>
        <dbReference type="ARBA" id="ARBA00022515"/>
    </source>
</evidence>
<dbReference type="GO" id="GO:0000428">
    <property type="term" value="C:DNA-directed RNA polymerase complex"/>
    <property type="evidence" value="ECO:0007669"/>
    <property type="project" value="UniProtKB-KW"/>
</dbReference>
<keyword evidence="7 12" id="KW-0863">Zinc-finger</keyword>
<dbReference type="Proteomes" id="UP000176865">
    <property type="component" value="Unassembled WGS sequence"/>
</dbReference>
<feature type="zinc finger region" description="CHC2-type" evidence="12 14">
    <location>
        <begin position="35"/>
        <end position="59"/>
    </location>
</feature>
<evidence type="ECO:0000256" key="7">
    <source>
        <dbReference type="ARBA" id="ARBA00022771"/>
    </source>
</evidence>
<comment type="caution">
    <text evidence="16">The sequence shown here is derived from an EMBL/GenBank/DDBJ whole genome shotgun (WGS) entry which is preliminary data.</text>
</comment>
<name>A0A1F5EQ28_9BACT</name>
<dbReference type="SUPFAM" id="SSF57783">
    <property type="entry name" value="Zinc beta-ribbon"/>
    <property type="match status" value="1"/>
</dbReference>
<dbReference type="GO" id="GO:0003677">
    <property type="term" value="F:DNA binding"/>
    <property type="evidence" value="ECO:0007669"/>
    <property type="project" value="UniProtKB-KW"/>
</dbReference>
<dbReference type="Gene3D" id="3.90.580.10">
    <property type="entry name" value="Zinc finger, CHC2-type domain"/>
    <property type="match status" value="1"/>
</dbReference>
<keyword evidence="10 12" id="KW-0238">DNA-binding</keyword>
<evidence type="ECO:0000259" key="15">
    <source>
        <dbReference type="PROSITE" id="PS50880"/>
    </source>
</evidence>
<dbReference type="Gene3D" id="3.40.1360.10">
    <property type="match status" value="1"/>
</dbReference>
<evidence type="ECO:0000313" key="16">
    <source>
        <dbReference type="EMBL" id="OGD69485.1"/>
    </source>
</evidence>
<dbReference type="InterPro" id="IPR030846">
    <property type="entry name" value="DnaG_bac"/>
</dbReference>
<feature type="domain" description="Toprim" evidence="15">
    <location>
        <begin position="248"/>
        <end position="329"/>
    </location>
</feature>
<sequence length="563" mass="64227">MSNNVEKIKDRLNIVDVVGSYLKLERAGANLKAPCPFHNEKTPSFFVSPDRGTYKCFGCGEGGDIFSFVEKFEGVDFPQAMRILADKAGVVLEKEDPKLKSDRDRLYKVMEEATLFFGENLKSHKGPRDYLEKRGLTQETVDKFRIGFVKDEWRNLYDFLKTKNYSDEEIEKVGLIKKTDSGFYDRFRNRIIFPIFDSSDRVVAFSGRLYEDDGKSAKYLNSPETVLFNKSKILYGYNFAKKDIRVRGFSILVEGQMDLVMSHQAGFSNTVATSGTALTGEHLSLLKRLSDKLVLAFDGDEAGLSAANKGAKLALGLGMEVKLVEISDNLDPADVILKDKSVWSKSLQNTVHIIDFNLNSLLKKGFDKRRLGLEIKSKVLLLVNELKSNIEQDYFINSISGSSGIPQDILWKDLKNIDSGETARESKEIIYDEKKTTATARKETLREISGILHWQKGLSEPMINIQKWEEKLLDVVGEELFNKIQNLSENVKNEIVFEAENKHIDENNLKNRMEGAFEKLEKDILLDRRKQIQEEISKETDENEKIKLFNEMLELSKKIDSKK</sequence>
<dbReference type="InterPro" id="IPR006295">
    <property type="entry name" value="DNA_primase_DnaG"/>
</dbReference>
<keyword evidence="6 12" id="KW-0479">Metal-binding</keyword>
<dbReference type="GO" id="GO:0008270">
    <property type="term" value="F:zinc ion binding"/>
    <property type="evidence" value="ECO:0007669"/>
    <property type="project" value="UniProtKB-UniRule"/>
</dbReference>
<comment type="subunit">
    <text evidence="12">Monomer. Interacts with DnaB.</text>
</comment>
<dbReference type="GO" id="GO:0006269">
    <property type="term" value="P:DNA replication, synthesis of primer"/>
    <property type="evidence" value="ECO:0007669"/>
    <property type="project" value="UniProtKB-UniRule"/>
</dbReference>
<dbReference type="SMART" id="SM00493">
    <property type="entry name" value="TOPRIM"/>
    <property type="match status" value="1"/>
</dbReference>
<dbReference type="HAMAP" id="MF_00974">
    <property type="entry name" value="DNA_primase_DnaG"/>
    <property type="match status" value="1"/>
</dbReference>
<keyword evidence="2 12" id="KW-0639">Primosome</keyword>
<evidence type="ECO:0000256" key="6">
    <source>
        <dbReference type="ARBA" id="ARBA00022723"/>
    </source>
</evidence>
<dbReference type="FunFam" id="3.90.580.10:FF:000001">
    <property type="entry name" value="DNA primase"/>
    <property type="match status" value="1"/>
</dbReference>
<evidence type="ECO:0000256" key="3">
    <source>
        <dbReference type="ARBA" id="ARBA00022679"/>
    </source>
</evidence>
<dbReference type="InterPro" id="IPR034151">
    <property type="entry name" value="TOPRIM_DnaG_bac"/>
</dbReference>
<dbReference type="PIRSF" id="PIRSF002811">
    <property type="entry name" value="DnaG"/>
    <property type="match status" value="1"/>
</dbReference>
<evidence type="ECO:0000256" key="8">
    <source>
        <dbReference type="ARBA" id="ARBA00022833"/>
    </source>
</evidence>
<comment type="similarity">
    <text evidence="12 13">Belongs to the DnaG primase family.</text>
</comment>
<dbReference type="GO" id="GO:0003899">
    <property type="term" value="F:DNA-directed RNA polymerase activity"/>
    <property type="evidence" value="ECO:0007669"/>
    <property type="project" value="UniProtKB-UniRule"/>
</dbReference>
<organism evidence="16 17">
    <name type="scientific">Candidatus Campbellbacteria bacterium RIFCSPLOWO2_01_FULL_34_15</name>
    <dbReference type="NCBI Taxonomy" id="1797579"/>
    <lineage>
        <taxon>Bacteria</taxon>
        <taxon>Candidatus Campbelliibacteriota</taxon>
    </lineage>
</organism>
<evidence type="ECO:0000256" key="9">
    <source>
        <dbReference type="ARBA" id="ARBA00022842"/>
    </source>
</evidence>
<keyword evidence="3 12" id="KW-0808">Transferase</keyword>
<dbReference type="InterPro" id="IPR036977">
    <property type="entry name" value="DNA_primase_Znf_CHC2"/>
</dbReference>
<evidence type="ECO:0000256" key="14">
    <source>
        <dbReference type="PIRSR" id="PIRSR002811-1"/>
    </source>
</evidence>
<keyword evidence="8 12" id="KW-0862">Zinc</keyword>
<evidence type="ECO:0000256" key="13">
    <source>
        <dbReference type="PIRNR" id="PIRNR002811"/>
    </source>
</evidence>
<dbReference type="AlphaFoldDB" id="A0A1F5EQ28"/>
<keyword evidence="5 12" id="KW-0235">DNA replication</keyword>
<dbReference type="GO" id="GO:0005737">
    <property type="term" value="C:cytoplasm"/>
    <property type="evidence" value="ECO:0007669"/>
    <property type="project" value="TreeGrafter"/>
</dbReference>
<proteinExistence type="inferred from homology"/>
<dbReference type="Pfam" id="PF08275">
    <property type="entry name" value="DNAG_N"/>
    <property type="match status" value="1"/>
</dbReference>
<dbReference type="GO" id="GO:1990077">
    <property type="term" value="C:primosome complex"/>
    <property type="evidence" value="ECO:0007669"/>
    <property type="project" value="UniProtKB-KW"/>
</dbReference>
<dbReference type="InterPro" id="IPR006171">
    <property type="entry name" value="TOPRIM_dom"/>
</dbReference>
<keyword evidence="1 12" id="KW-0240">DNA-directed RNA polymerase</keyword>
<comment type="domain">
    <text evidence="12">Contains an N-terminal zinc-binding domain, a central core domain that contains the primase activity, and a C-terminal DnaB-binding domain.</text>
</comment>
<evidence type="ECO:0000256" key="4">
    <source>
        <dbReference type="ARBA" id="ARBA00022695"/>
    </source>
</evidence>
<dbReference type="SUPFAM" id="SSF56731">
    <property type="entry name" value="DNA primase core"/>
    <property type="match status" value="1"/>
</dbReference>
<keyword evidence="11 12" id="KW-0804">Transcription</keyword>
<gene>
    <name evidence="12" type="primary">dnaG</name>
    <name evidence="16" type="ORF">A2996_03395</name>
</gene>
<dbReference type="PROSITE" id="PS50880">
    <property type="entry name" value="TOPRIM"/>
    <property type="match status" value="1"/>
</dbReference>
<evidence type="ECO:0000256" key="10">
    <source>
        <dbReference type="ARBA" id="ARBA00023125"/>
    </source>
</evidence>
<evidence type="ECO:0000313" key="17">
    <source>
        <dbReference type="Proteomes" id="UP000176865"/>
    </source>
</evidence>
<evidence type="ECO:0000256" key="12">
    <source>
        <dbReference type="HAMAP-Rule" id="MF_00974"/>
    </source>
</evidence>
<dbReference type="NCBIfam" id="TIGR01391">
    <property type="entry name" value="dnaG"/>
    <property type="match status" value="1"/>
</dbReference>
<dbReference type="Pfam" id="PF01807">
    <property type="entry name" value="Zn_ribbon_DnaG"/>
    <property type="match status" value="1"/>
</dbReference>
<comment type="function">
    <text evidence="12 13">RNA polymerase that catalyzes the synthesis of short RNA molecules used as primers for DNA polymerase during DNA replication.</text>
</comment>
<evidence type="ECO:0000256" key="1">
    <source>
        <dbReference type="ARBA" id="ARBA00022478"/>
    </source>
</evidence>
<protein>
    <recommendedName>
        <fullName evidence="12 13">DNA primase</fullName>
        <ecNumber evidence="12">2.7.7.101</ecNumber>
    </recommendedName>
</protein>
<dbReference type="PANTHER" id="PTHR30313:SF2">
    <property type="entry name" value="DNA PRIMASE"/>
    <property type="match status" value="1"/>
</dbReference>